<dbReference type="OrthoDB" id="429950at2759"/>
<dbReference type="GO" id="GO:0003950">
    <property type="term" value="F:NAD+ poly-ADP-ribosyltransferase activity"/>
    <property type="evidence" value="ECO:0007669"/>
    <property type="project" value="UniProtKB-EC"/>
</dbReference>
<organism evidence="19">
    <name type="scientific">Oikopleura dioica</name>
    <name type="common">Tunicate</name>
    <dbReference type="NCBI Taxonomy" id="34765"/>
    <lineage>
        <taxon>Eukaryota</taxon>
        <taxon>Metazoa</taxon>
        <taxon>Chordata</taxon>
        <taxon>Tunicata</taxon>
        <taxon>Appendicularia</taxon>
        <taxon>Copelata</taxon>
        <taxon>Oikopleuridae</taxon>
        <taxon>Oikopleura</taxon>
    </lineage>
</organism>
<evidence type="ECO:0000256" key="16">
    <source>
        <dbReference type="ARBA" id="ARBA00024347"/>
    </source>
</evidence>
<evidence type="ECO:0000256" key="7">
    <source>
        <dbReference type="ARBA" id="ARBA00022737"/>
    </source>
</evidence>
<evidence type="ECO:0000256" key="15">
    <source>
        <dbReference type="ARBA" id="ARBA00023242"/>
    </source>
</evidence>
<keyword evidence="11" id="KW-0862">Zinc</keyword>
<protein>
    <recommendedName>
        <fullName evidence="2">Poly [ADP-ribose] polymerase 1</fullName>
        <ecNumber evidence="1">2.4.2.30</ecNumber>
    </recommendedName>
</protein>
<keyword evidence="8" id="KW-0227">DNA damage</keyword>
<evidence type="ECO:0000259" key="18">
    <source>
        <dbReference type="PROSITE" id="PS51060"/>
    </source>
</evidence>
<comment type="catalytic activity">
    <reaction evidence="17">
        <text>NAD(+) + (ADP-D-ribosyl)n-acceptor = nicotinamide + (ADP-D-ribosyl)n+1-acceptor + H(+).</text>
        <dbReference type="EC" id="2.4.2.30"/>
    </reaction>
</comment>
<dbReference type="GO" id="GO:0003677">
    <property type="term" value="F:DNA binding"/>
    <property type="evidence" value="ECO:0007669"/>
    <property type="project" value="UniProtKB-KW"/>
</dbReference>
<dbReference type="Proteomes" id="UP000001307">
    <property type="component" value="Unassembled WGS sequence"/>
</dbReference>
<evidence type="ECO:0000256" key="6">
    <source>
        <dbReference type="ARBA" id="ARBA00022723"/>
    </source>
</evidence>
<dbReference type="GO" id="GO:0008270">
    <property type="term" value="F:zinc ion binding"/>
    <property type="evidence" value="ECO:0007669"/>
    <property type="project" value="UniProtKB-KW"/>
</dbReference>
<keyword evidence="10" id="KW-0863">Zinc-finger</keyword>
<dbReference type="GO" id="GO:1990404">
    <property type="term" value="F:NAD+-protein mono-ADP-ribosyltransferase activity"/>
    <property type="evidence" value="ECO:0007669"/>
    <property type="project" value="TreeGrafter"/>
</dbReference>
<dbReference type="GO" id="GO:0006302">
    <property type="term" value="P:double-strand break repair"/>
    <property type="evidence" value="ECO:0007669"/>
    <property type="project" value="TreeGrafter"/>
</dbReference>
<dbReference type="PROSITE" id="PS51060">
    <property type="entry name" value="PARP_ALPHA_HD"/>
    <property type="match status" value="1"/>
</dbReference>
<keyword evidence="6" id="KW-0479">Metal-binding</keyword>
<evidence type="ECO:0000256" key="17">
    <source>
        <dbReference type="ARBA" id="ARBA00033987"/>
    </source>
</evidence>
<name>E4XPB3_OIKDI</name>
<keyword evidence="3" id="KW-0328">Glycosyltransferase</keyword>
<dbReference type="GO" id="GO:0016779">
    <property type="term" value="F:nucleotidyltransferase activity"/>
    <property type="evidence" value="ECO:0007669"/>
    <property type="project" value="UniProtKB-KW"/>
</dbReference>
<keyword evidence="20" id="KW-1185">Reference proteome</keyword>
<comment type="similarity">
    <text evidence="16">Belongs to the ARTD/PARP family.</text>
</comment>
<evidence type="ECO:0000313" key="19">
    <source>
        <dbReference type="EMBL" id="CBY11701.1"/>
    </source>
</evidence>
<dbReference type="GO" id="GO:0070212">
    <property type="term" value="P:protein poly-ADP-ribosylation"/>
    <property type="evidence" value="ECO:0007669"/>
    <property type="project" value="TreeGrafter"/>
</dbReference>
<dbReference type="InParanoid" id="E4XPB3"/>
<keyword evidence="7" id="KW-0677">Repeat</keyword>
<dbReference type="EMBL" id="FN653091">
    <property type="protein sequence ID" value="CBY11701.1"/>
    <property type="molecule type" value="Genomic_DNA"/>
</dbReference>
<dbReference type="InterPro" id="IPR050800">
    <property type="entry name" value="ARTD/PARP"/>
</dbReference>
<keyword evidence="13" id="KW-0238">DNA-binding</keyword>
<evidence type="ECO:0000256" key="12">
    <source>
        <dbReference type="ARBA" id="ARBA00023027"/>
    </source>
</evidence>
<dbReference type="SUPFAM" id="SSF47587">
    <property type="entry name" value="Domain of poly(ADP-ribose) polymerase"/>
    <property type="match status" value="1"/>
</dbReference>
<keyword evidence="14" id="KW-0234">DNA repair</keyword>
<keyword evidence="9" id="KW-0013">ADP-ribosylation</keyword>
<dbReference type="GO" id="GO:0005730">
    <property type="term" value="C:nucleolus"/>
    <property type="evidence" value="ECO:0007669"/>
    <property type="project" value="TreeGrafter"/>
</dbReference>
<dbReference type="InterPro" id="IPR004102">
    <property type="entry name" value="Poly(ADP-ribose)pol_reg_dom"/>
</dbReference>
<evidence type="ECO:0000256" key="10">
    <source>
        <dbReference type="ARBA" id="ARBA00022771"/>
    </source>
</evidence>
<dbReference type="EC" id="2.4.2.30" evidence="1"/>
<evidence type="ECO:0000256" key="2">
    <source>
        <dbReference type="ARBA" id="ARBA00017163"/>
    </source>
</evidence>
<reference evidence="19" key="1">
    <citation type="journal article" date="2010" name="Science">
        <title>Plasticity of animal genome architecture unmasked by rapid evolution of a pelagic tunicate.</title>
        <authorList>
            <person name="Denoeud F."/>
            <person name="Henriet S."/>
            <person name="Mungpakdee S."/>
            <person name="Aury J.M."/>
            <person name="Da Silva C."/>
            <person name="Brinkmann H."/>
            <person name="Mikhaleva J."/>
            <person name="Olsen L.C."/>
            <person name="Jubin C."/>
            <person name="Canestro C."/>
            <person name="Bouquet J.M."/>
            <person name="Danks G."/>
            <person name="Poulain J."/>
            <person name="Campsteijn C."/>
            <person name="Adamski M."/>
            <person name="Cross I."/>
            <person name="Yadetie F."/>
            <person name="Muffato M."/>
            <person name="Louis A."/>
            <person name="Butcher S."/>
            <person name="Tsagkogeorga G."/>
            <person name="Konrad A."/>
            <person name="Singh S."/>
            <person name="Jensen M.F."/>
            <person name="Cong E.H."/>
            <person name="Eikeseth-Otteraa H."/>
            <person name="Noel B."/>
            <person name="Anthouard V."/>
            <person name="Porcel B.M."/>
            <person name="Kachouri-Lafond R."/>
            <person name="Nishino A."/>
            <person name="Ugolini M."/>
            <person name="Chourrout P."/>
            <person name="Nishida H."/>
            <person name="Aasland R."/>
            <person name="Huzurbazar S."/>
            <person name="Westhof E."/>
            <person name="Delsuc F."/>
            <person name="Lehrach H."/>
            <person name="Reinhardt R."/>
            <person name="Weissenbach J."/>
            <person name="Roy S.W."/>
            <person name="Artiguenave F."/>
            <person name="Postlethwait J.H."/>
            <person name="Manak J.R."/>
            <person name="Thompson E.M."/>
            <person name="Jaillon O."/>
            <person name="Du Pasquier L."/>
            <person name="Boudinot P."/>
            <person name="Liberles D.A."/>
            <person name="Volff J.N."/>
            <person name="Philippe H."/>
            <person name="Lenhard B."/>
            <person name="Roest Crollius H."/>
            <person name="Wincker P."/>
            <person name="Chourrout D."/>
        </authorList>
    </citation>
    <scope>NUCLEOTIDE SEQUENCE [LARGE SCALE GENOMIC DNA]</scope>
</reference>
<evidence type="ECO:0000313" key="20">
    <source>
        <dbReference type="Proteomes" id="UP000001307"/>
    </source>
</evidence>
<accession>E4XPB3</accession>
<evidence type="ECO:0000256" key="4">
    <source>
        <dbReference type="ARBA" id="ARBA00022679"/>
    </source>
</evidence>
<feature type="domain" description="PARP alpha-helical" evidence="18">
    <location>
        <begin position="19"/>
        <end position="140"/>
    </location>
</feature>
<dbReference type="InterPro" id="IPR036616">
    <property type="entry name" value="Poly(ADP-ribose)pol_reg_dom_sf"/>
</dbReference>
<dbReference type="Pfam" id="PF02877">
    <property type="entry name" value="PARP_reg"/>
    <property type="match status" value="1"/>
</dbReference>
<evidence type="ECO:0000256" key="14">
    <source>
        <dbReference type="ARBA" id="ARBA00023204"/>
    </source>
</evidence>
<dbReference type="PANTHER" id="PTHR10459">
    <property type="entry name" value="DNA LIGASE"/>
    <property type="match status" value="1"/>
</dbReference>
<dbReference type="PANTHER" id="PTHR10459:SF112">
    <property type="entry name" value="POLY [ADP-RIBOSE] POLYMERASE 1"/>
    <property type="match status" value="1"/>
</dbReference>
<evidence type="ECO:0000256" key="3">
    <source>
        <dbReference type="ARBA" id="ARBA00022676"/>
    </source>
</evidence>
<proteinExistence type="inferred from homology"/>
<evidence type="ECO:0000256" key="5">
    <source>
        <dbReference type="ARBA" id="ARBA00022695"/>
    </source>
</evidence>
<dbReference type="AlphaFoldDB" id="E4XPB3"/>
<evidence type="ECO:0000256" key="8">
    <source>
        <dbReference type="ARBA" id="ARBA00022763"/>
    </source>
</evidence>
<evidence type="ECO:0000256" key="9">
    <source>
        <dbReference type="ARBA" id="ARBA00022765"/>
    </source>
</evidence>
<keyword evidence="15" id="KW-0539">Nucleus</keyword>
<keyword evidence="5" id="KW-0548">Nucleotidyltransferase</keyword>
<keyword evidence="12" id="KW-0520">NAD</keyword>
<sequence length="148" mass="17015">MDYGVEDKKVDLSAEHEVKSELAPEVQNLIKLIFNVKKMQKSLVEMDLDLEKMPLGKLSKDQLKKAWSVLNEIIAQLKEEDKKENMSLIRDKSTRFYHLVPHVLKFGETLPLLKTEEMVKAKIEVVDQLIEIETAYSILDGVKGNNSF</sequence>
<dbReference type="FunFam" id="1.20.142.10:FF:000002">
    <property type="entry name" value="Poly [ADP-ribose] polymerase"/>
    <property type="match status" value="1"/>
</dbReference>
<keyword evidence="4" id="KW-0808">Transferase</keyword>
<evidence type="ECO:0000256" key="1">
    <source>
        <dbReference type="ARBA" id="ARBA00012020"/>
    </source>
</evidence>
<dbReference type="Gene3D" id="1.20.142.10">
    <property type="entry name" value="Poly(ADP-ribose) polymerase, regulatory domain"/>
    <property type="match status" value="1"/>
</dbReference>
<evidence type="ECO:0000256" key="13">
    <source>
        <dbReference type="ARBA" id="ARBA00023125"/>
    </source>
</evidence>
<gene>
    <name evidence="19" type="ORF">GSOID_T00016878001</name>
</gene>
<evidence type="ECO:0000256" key="11">
    <source>
        <dbReference type="ARBA" id="ARBA00022833"/>
    </source>
</evidence>